<organism evidence="3 4">
    <name type="scientific">Streptomyces cremeus</name>
    <dbReference type="NCBI Taxonomy" id="66881"/>
    <lineage>
        <taxon>Bacteria</taxon>
        <taxon>Bacillati</taxon>
        <taxon>Actinomycetota</taxon>
        <taxon>Actinomycetes</taxon>
        <taxon>Kitasatosporales</taxon>
        <taxon>Streptomycetaceae</taxon>
        <taxon>Streptomyces</taxon>
    </lineage>
</organism>
<dbReference type="Proteomes" id="UP001589718">
    <property type="component" value="Unassembled WGS sequence"/>
</dbReference>
<keyword evidence="2" id="KW-0472">Membrane</keyword>
<comment type="caution">
    <text evidence="3">The sequence shown here is derived from an EMBL/GenBank/DDBJ whole genome shotgun (WGS) entry which is preliminary data.</text>
</comment>
<evidence type="ECO:0000313" key="3">
    <source>
        <dbReference type="EMBL" id="MFB9522551.1"/>
    </source>
</evidence>
<evidence type="ECO:0000313" key="4">
    <source>
        <dbReference type="Proteomes" id="UP001589718"/>
    </source>
</evidence>
<reference evidence="3 4" key="1">
    <citation type="submission" date="2024-09" db="EMBL/GenBank/DDBJ databases">
        <authorList>
            <person name="Sun Q."/>
            <person name="Mori K."/>
        </authorList>
    </citation>
    <scope>NUCLEOTIDE SEQUENCE [LARGE SCALE GENOMIC DNA]</scope>
    <source>
        <strain evidence="3 4">JCM 4362</strain>
    </source>
</reference>
<accession>A0ABV5PH80</accession>
<name>A0ABV5PH80_STRCM</name>
<dbReference type="RefSeq" id="WP_345222651.1">
    <property type="nucleotide sequence ID" value="NZ_BAAAXE010000013.1"/>
</dbReference>
<protein>
    <submittedName>
        <fullName evidence="3">Uncharacterized protein</fullName>
    </submittedName>
</protein>
<feature type="transmembrane region" description="Helical" evidence="2">
    <location>
        <begin position="247"/>
        <end position="267"/>
    </location>
</feature>
<feature type="region of interest" description="Disordered" evidence="1">
    <location>
        <begin position="203"/>
        <end position="245"/>
    </location>
</feature>
<gene>
    <name evidence="3" type="ORF">ACFFTU_21635</name>
</gene>
<sequence>MRLRDALVLTVAAATLAAAPGAIGSAAALPPRPHPQEAAAPRLLAAGARPSATPVCGDPGSAGFPLTTRIHRAPAAYRAGGDSAAWDLDLANTTDRPCAGVHPVLVLVDEARTLRPEHIAAAFHAEGAWHRVPFVRTDHDELIGVFAEDLPGFAVGPGGTHTVRVRLGFAEGARATGVVANAAIVQRDGDDGDWVGQSDDYRFAVTDSPEPEPEQEQEQEPEHEQESGDAADADSVRRLAQSGPGPLLGLGGTAVALLLGGGALVAGSRRTRTPARR</sequence>
<proteinExistence type="predicted"/>
<keyword evidence="2" id="KW-1133">Transmembrane helix</keyword>
<dbReference type="EMBL" id="JBHMCR010000010">
    <property type="protein sequence ID" value="MFB9522551.1"/>
    <property type="molecule type" value="Genomic_DNA"/>
</dbReference>
<evidence type="ECO:0000256" key="1">
    <source>
        <dbReference type="SAM" id="MobiDB-lite"/>
    </source>
</evidence>
<feature type="compositionally biased region" description="Acidic residues" evidence="1">
    <location>
        <begin position="209"/>
        <end position="219"/>
    </location>
</feature>
<keyword evidence="4" id="KW-1185">Reference proteome</keyword>
<evidence type="ECO:0000256" key="2">
    <source>
        <dbReference type="SAM" id="Phobius"/>
    </source>
</evidence>
<keyword evidence="2" id="KW-0812">Transmembrane</keyword>